<evidence type="ECO:0000256" key="5">
    <source>
        <dbReference type="ARBA" id="ARBA00022967"/>
    </source>
</evidence>
<dbReference type="GO" id="GO:0016887">
    <property type="term" value="F:ATP hydrolysis activity"/>
    <property type="evidence" value="ECO:0007669"/>
    <property type="project" value="InterPro"/>
</dbReference>
<dbReference type="GO" id="GO:0055052">
    <property type="term" value="C:ATP-binding cassette (ABC) transporter complex, substrate-binding subunit-containing"/>
    <property type="evidence" value="ECO:0007669"/>
    <property type="project" value="TreeGrafter"/>
</dbReference>
<evidence type="ECO:0000256" key="3">
    <source>
        <dbReference type="ARBA" id="ARBA00022741"/>
    </source>
</evidence>
<dbReference type="PANTHER" id="PTHR43875:SF15">
    <property type="entry name" value="TREHALOSE IMPORT ATP-BINDING PROTEIN SUGC"/>
    <property type="match status" value="1"/>
</dbReference>
<dbReference type="InterPro" id="IPR047641">
    <property type="entry name" value="ABC_transpr_MalK/UgpC-like"/>
</dbReference>
<dbReference type="AlphaFoldDB" id="A0A523W3P9"/>
<dbReference type="FunFam" id="3.40.50.300:FF:000042">
    <property type="entry name" value="Maltose/maltodextrin ABC transporter, ATP-binding protein"/>
    <property type="match status" value="1"/>
</dbReference>
<dbReference type="GO" id="GO:0140359">
    <property type="term" value="F:ABC-type transporter activity"/>
    <property type="evidence" value="ECO:0007669"/>
    <property type="project" value="UniProtKB-ARBA"/>
</dbReference>
<keyword evidence="6" id="KW-0472">Membrane</keyword>
<dbReference type="PROSITE" id="PS50893">
    <property type="entry name" value="ABC_TRANSPORTER_2"/>
    <property type="match status" value="1"/>
</dbReference>
<evidence type="ECO:0000256" key="4">
    <source>
        <dbReference type="ARBA" id="ARBA00022840"/>
    </source>
</evidence>
<organism evidence="8 9">
    <name type="scientific">Aerophobetes bacterium</name>
    <dbReference type="NCBI Taxonomy" id="2030807"/>
    <lineage>
        <taxon>Bacteria</taxon>
        <taxon>Candidatus Aerophobota</taxon>
    </lineage>
</organism>
<keyword evidence="5" id="KW-1278">Translocase</keyword>
<comment type="caution">
    <text evidence="8">The sequence shown here is derived from an EMBL/GenBank/DDBJ whole genome shotgun (WGS) entry which is preliminary data.</text>
</comment>
<protein>
    <submittedName>
        <fullName evidence="8">ABC transporter ATP-binding protein</fullName>
    </submittedName>
</protein>
<evidence type="ECO:0000256" key="2">
    <source>
        <dbReference type="ARBA" id="ARBA00022475"/>
    </source>
</evidence>
<reference evidence="8 9" key="1">
    <citation type="submission" date="2019-03" db="EMBL/GenBank/DDBJ databases">
        <title>Metabolic potential of uncultured bacteria and archaea associated with petroleum seepage in deep-sea sediments.</title>
        <authorList>
            <person name="Dong X."/>
            <person name="Hubert C."/>
        </authorList>
    </citation>
    <scope>NUCLEOTIDE SEQUENCE [LARGE SCALE GENOMIC DNA]</scope>
    <source>
        <strain evidence="8">E29_bin52</strain>
    </source>
</reference>
<dbReference type="InterPro" id="IPR027417">
    <property type="entry name" value="P-loop_NTPase"/>
</dbReference>
<sequence>MSKVSINQVWKIYGGTVVAIREASFTCEDGEFLAIVGPSGSGKSSLLRMIAGLEEITRGEILFNGNVVNKLGPRERNIALAFESYALYPLLTVYENIAFPLRARGLSKPEVDKKVRSIAETLDLTSILKVKPSSLSGGHSQRVSVARALVREPNVTLLDEPISHMDQRVRVEMRARIRRLHDELKITTIYVTHDQGEAVALCDRLVVLDRAEVQQVGNV</sequence>
<evidence type="ECO:0000256" key="1">
    <source>
        <dbReference type="ARBA" id="ARBA00022448"/>
    </source>
</evidence>
<evidence type="ECO:0000313" key="8">
    <source>
        <dbReference type="EMBL" id="TET61592.1"/>
    </source>
</evidence>
<gene>
    <name evidence="8" type="ORF">E3J48_05455</name>
</gene>
<dbReference type="InterPro" id="IPR003593">
    <property type="entry name" value="AAA+_ATPase"/>
</dbReference>
<name>A0A523W3P9_UNCAE</name>
<evidence type="ECO:0000313" key="9">
    <source>
        <dbReference type="Proteomes" id="UP000319130"/>
    </source>
</evidence>
<dbReference type="PANTHER" id="PTHR43875">
    <property type="entry name" value="MALTODEXTRIN IMPORT ATP-BINDING PROTEIN MSMX"/>
    <property type="match status" value="1"/>
</dbReference>
<feature type="domain" description="ABC transporter" evidence="7">
    <location>
        <begin position="4"/>
        <end position="219"/>
    </location>
</feature>
<keyword evidence="4 8" id="KW-0067">ATP-binding</keyword>
<dbReference type="Proteomes" id="UP000319130">
    <property type="component" value="Unassembled WGS sequence"/>
</dbReference>
<dbReference type="Gene3D" id="3.40.50.300">
    <property type="entry name" value="P-loop containing nucleotide triphosphate hydrolases"/>
    <property type="match status" value="1"/>
</dbReference>
<proteinExistence type="predicted"/>
<keyword evidence="1" id="KW-0813">Transport</keyword>
<keyword evidence="3" id="KW-0547">Nucleotide-binding</keyword>
<evidence type="ECO:0000259" key="7">
    <source>
        <dbReference type="PROSITE" id="PS50893"/>
    </source>
</evidence>
<dbReference type="SUPFAM" id="SSF52540">
    <property type="entry name" value="P-loop containing nucleoside triphosphate hydrolases"/>
    <property type="match status" value="1"/>
</dbReference>
<dbReference type="GO" id="GO:0005524">
    <property type="term" value="F:ATP binding"/>
    <property type="evidence" value="ECO:0007669"/>
    <property type="project" value="UniProtKB-KW"/>
</dbReference>
<dbReference type="SMART" id="SM00382">
    <property type="entry name" value="AAA"/>
    <property type="match status" value="1"/>
</dbReference>
<dbReference type="EMBL" id="SOIZ01000239">
    <property type="protein sequence ID" value="TET61592.1"/>
    <property type="molecule type" value="Genomic_DNA"/>
</dbReference>
<feature type="non-terminal residue" evidence="8">
    <location>
        <position position="219"/>
    </location>
</feature>
<dbReference type="Pfam" id="PF00005">
    <property type="entry name" value="ABC_tran"/>
    <property type="match status" value="1"/>
</dbReference>
<evidence type="ECO:0000256" key="6">
    <source>
        <dbReference type="ARBA" id="ARBA00023136"/>
    </source>
</evidence>
<dbReference type="InterPro" id="IPR003439">
    <property type="entry name" value="ABC_transporter-like_ATP-bd"/>
</dbReference>
<keyword evidence="2" id="KW-1003">Cell membrane</keyword>
<accession>A0A523W3P9</accession>